<feature type="compositionally biased region" description="Acidic residues" evidence="1">
    <location>
        <begin position="314"/>
        <end position="325"/>
    </location>
</feature>
<feature type="compositionally biased region" description="Polar residues" evidence="1">
    <location>
        <begin position="370"/>
        <end position="384"/>
    </location>
</feature>
<dbReference type="STRING" id="50376.A0A517LGU5"/>
<protein>
    <submittedName>
        <fullName evidence="2">Uncharacterized protein</fullName>
    </submittedName>
</protein>
<dbReference type="Proteomes" id="UP000316270">
    <property type="component" value="Chromosome 12"/>
</dbReference>
<organism evidence="2 3">
    <name type="scientific">Venturia effusa</name>
    <dbReference type="NCBI Taxonomy" id="50376"/>
    <lineage>
        <taxon>Eukaryota</taxon>
        <taxon>Fungi</taxon>
        <taxon>Dikarya</taxon>
        <taxon>Ascomycota</taxon>
        <taxon>Pezizomycotina</taxon>
        <taxon>Dothideomycetes</taxon>
        <taxon>Pleosporomycetidae</taxon>
        <taxon>Venturiales</taxon>
        <taxon>Venturiaceae</taxon>
        <taxon>Venturia</taxon>
    </lineage>
</organism>
<gene>
    <name evidence="2" type="ORF">FKW77_002130</name>
</gene>
<feature type="compositionally biased region" description="Low complexity" evidence="1">
    <location>
        <begin position="281"/>
        <end position="294"/>
    </location>
</feature>
<feature type="region of interest" description="Disordered" evidence="1">
    <location>
        <begin position="239"/>
        <end position="463"/>
    </location>
</feature>
<evidence type="ECO:0000256" key="1">
    <source>
        <dbReference type="SAM" id="MobiDB-lite"/>
    </source>
</evidence>
<sequence>MAATPIIQTPEVVSTRGMKNQVRIRGPKPDVSFHCKSLDELESRLQAHIELCHKDRLIPETVYAQFIFDGSVNLTVTDLSDGMLDHFPQLANFDPQHGPMALSVPDAVATHGDAKSKLKRQRAVGRIILTSVQKVDGFKYFEKEAWDTKHTDGYRFKYLCRDSYQNKDRAANKGRSSNASTIISSNGPDPSRDFSPGKEAARLATYDCKGSIFVKFSSSQQIVDVVYQHLPIHREPTNPAALAATGSSGANPSPSNGWAHEASGEPMETTEPLHNNMPIHTPAVPIAATDAAAVKPKKRKRASKLPRESIIEPESTEQEDPDWELDGPPLPLLSPNYEPDPGDGDFHRPSVVTRVPGLKAQMKKAVRKSFNPQANSDISASSGSDFEGKSKKPKKKGQKGKAAKKAAAAAAAAAAENKSSGAEMDSDGRPPQSDHVRRETARTRKRTVPALEQTHEDSMDTEA</sequence>
<dbReference type="OrthoDB" id="3251668at2759"/>
<dbReference type="EMBL" id="CP042196">
    <property type="protein sequence ID" value="QDS74796.1"/>
    <property type="molecule type" value="Genomic_DNA"/>
</dbReference>
<name>A0A517LGU5_9PEZI</name>
<feature type="compositionally biased region" description="Low complexity" evidence="1">
    <location>
        <begin position="243"/>
        <end position="257"/>
    </location>
</feature>
<feature type="compositionally biased region" description="Basic and acidic residues" evidence="1">
    <location>
        <begin position="453"/>
        <end position="463"/>
    </location>
</feature>
<reference evidence="2 3" key="1">
    <citation type="submission" date="2019-07" db="EMBL/GenBank/DDBJ databases">
        <title>Finished genome of Venturia effusa.</title>
        <authorList>
            <person name="Young C.A."/>
            <person name="Cox M.P."/>
            <person name="Ganley A.R.D."/>
            <person name="David W.J."/>
        </authorList>
    </citation>
    <scope>NUCLEOTIDE SEQUENCE [LARGE SCALE GENOMIC DNA]</scope>
    <source>
        <strain evidence="3">albino</strain>
    </source>
</reference>
<feature type="compositionally biased region" description="Basic and acidic residues" evidence="1">
    <location>
        <begin position="426"/>
        <end position="442"/>
    </location>
</feature>
<evidence type="ECO:0000313" key="3">
    <source>
        <dbReference type="Proteomes" id="UP000316270"/>
    </source>
</evidence>
<keyword evidence="3" id="KW-1185">Reference proteome</keyword>
<proteinExistence type="predicted"/>
<feature type="compositionally biased region" description="Basic residues" evidence="1">
    <location>
        <begin position="295"/>
        <end position="304"/>
    </location>
</feature>
<feature type="region of interest" description="Disordered" evidence="1">
    <location>
        <begin position="168"/>
        <end position="197"/>
    </location>
</feature>
<accession>A0A517LGU5</accession>
<feature type="compositionally biased region" description="Polar residues" evidence="1">
    <location>
        <begin position="174"/>
        <end position="188"/>
    </location>
</feature>
<dbReference type="AlphaFoldDB" id="A0A517LGU5"/>
<evidence type="ECO:0000313" key="2">
    <source>
        <dbReference type="EMBL" id="QDS74796.1"/>
    </source>
</evidence>
<feature type="compositionally biased region" description="Basic residues" evidence="1">
    <location>
        <begin position="391"/>
        <end position="404"/>
    </location>
</feature>
<feature type="compositionally biased region" description="Low complexity" evidence="1">
    <location>
        <begin position="405"/>
        <end position="422"/>
    </location>
</feature>